<dbReference type="InterPro" id="IPR027417">
    <property type="entry name" value="P-loop_NTPase"/>
</dbReference>
<dbReference type="Proteomes" id="UP000253729">
    <property type="component" value="Unassembled WGS sequence"/>
</dbReference>
<feature type="compositionally biased region" description="Acidic residues" evidence="3">
    <location>
        <begin position="1198"/>
        <end position="1214"/>
    </location>
</feature>
<evidence type="ECO:0000259" key="4">
    <source>
        <dbReference type="Pfam" id="PF24883"/>
    </source>
</evidence>
<dbReference type="GeneID" id="38141606"/>
<evidence type="ECO:0000313" key="6">
    <source>
        <dbReference type="Proteomes" id="UP000253729"/>
    </source>
</evidence>
<feature type="repeat" description="ANK" evidence="2">
    <location>
        <begin position="887"/>
        <end position="919"/>
    </location>
</feature>
<gene>
    <name evidence="5" type="ORF">BDQ94DRAFT_178940</name>
</gene>
<dbReference type="SUPFAM" id="SSF52540">
    <property type="entry name" value="P-loop containing nucleoside triphosphate hydrolases"/>
    <property type="match status" value="1"/>
</dbReference>
<dbReference type="Pfam" id="PF24883">
    <property type="entry name" value="NPHP3_N"/>
    <property type="match status" value="1"/>
</dbReference>
<dbReference type="SUPFAM" id="SSF48403">
    <property type="entry name" value="Ankyrin repeat"/>
    <property type="match status" value="1"/>
</dbReference>
<accession>A0A3F3Q2L3</accession>
<dbReference type="Pfam" id="PF12796">
    <property type="entry name" value="Ank_2"/>
    <property type="match status" value="1"/>
</dbReference>
<dbReference type="Gene3D" id="3.40.50.300">
    <property type="entry name" value="P-loop containing nucleotide triphosphate hydrolases"/>
    <property type="match status" value="1"/>
</dbReference>
<dbReference type="InterPro" id="IPR002110">
    <property type="entry name" value="Ankyrin_rpt"/>
</dbReference>
<dbReference type="InterPro" id="IPR036770">
    <property type="entry name" value="Ankyrin_rpt-contain_sf"/>
</dbReference>
<keyword evidence="1" id="KW-0677">Repeat</keyword>
<reference evidence="5 6" key="1">
    <citation type="submission" date="2018-07" db="EMBL/GenBank/DDBJ databases">
        <title>The genomes of Aspergillus section Nigri reveals drivers in fungal speciation.</title>
        <authorList>
            <consortium name="DOE Joint Genome Institute"/>
            <person name="Vesth T.C."/>
            <person name="Nybo J."/>
            <person name="Theobald S."/>
            <person name="Brandl J."/>
            <person name="Frisvad J.C."/>
            <person name="Nielsen K.F."/>
            <person name="Lyhne E.K."/>
            <person name="Kogle M.E."/>
            <person name="Kuo A."/>
            <person name="Riley R."/>
            <person name="Clum A."/>
            <person name="Nolan M."/>
            <person name="Lipzen A."/>
            <person name="Salamov A."/>
            <person name="Henrissat B."/>
            <person name="Wiebenga A."/>
            <person name="De vries R.P."/>
            <person name="Grigoriev I.V."/>
            <person name="Mortensen U.H."/>
            <person name="Andersen M.R."/>
            <person name="Baker S.E."/>
        </authorList>
    </citation>
    <scope>NUCLEOTIDE SEQUENCE [LARGE SCALE GENOMIC DNA]</scope>
    <source>
        <strain evidence="5 6">CBS 139.54b</strain>
    </source>
</reference>
<evidence type="ECO:0000313" key="5">
    <source>
        <dbReference type="EMBL" id="RDH32916.1"/>
    </source>
</evidence>
<organism evidence="5 6">
    <name type="scientific">Aspergillus welwitschiae</name>
    <dbReference type="NCBI Taxonomy" id="1341132"/>
    <lineage>
        <taxon>Eukaryota</taxon>
        <taxon>Fungi</taxon>
        <taxon>Dikarya</taxon>
        <taxon>Ascomycota</taxon>
        <taxon>Pezizomycotina</taxon>
        <taxon>Eurotiomycetes</taxon>
        <taxon>Eurotiomycetidae</taxon>
        <taxon>Eurotiales</taxon>
        <taxon>Aspergillaceae</taxon>
        <taxon>Aspergillus</taxon>
        <taxon>Aspergillus subgen. Circumdati</taxon>
    </lineage>
</organism>
<dbReference type="RefSeq" id="XP_026625938.1">
    <property type="nucleotide sequence ID" value="XM_026773250.1"/>
</dbReference>
<dbReference type="Gene3D" id="1.25.40.20">
    <property type="entry name" value="Ankyrin repeat-containing domain"/>
    <property type="match status" value="1"/>
</dbReference>
<proteinExistence type="predicted"/>
<dbReference type="PROSITE" id="PS50297">
    <property type="entry name" value="ANK_REP_REGION"/>
    <property type="match status" value="1"/>
</dbReference>
<name>A0A3F3Q2L3_9EURO</name>
<dbReference type="PANTHER" id="PTHR10039:SF16">
    <property type="entry name" value="GPI INOSITOL-DEACYLASE"/>
    <property type="match status" value="1"/>
</dbReference>
<dbReference type="PANTHER" id="PTHR10039">
    <property type="entry name" value="AMELOGENIN"/>
    <property type="match status" value="1"/>
</dbReference>
<sequence>MGGLREKALRRLHRFRHKEPAVDNQSTAPDGSRSETVEPAKESPRRRSASLVSSKGSICNWDPHQEDELRSLTGTRRPLSTIDARGEASSVKSEEKVSDSSTPESSKELYDDGKKHRNLWKEAYERLPPTRRDRLRKLGYEPGSKTSEEGVLYILLNDLQKKRVLCEKKAWKYKNKFLVRDYAAKCATWVKLIGDLVVPFAPSQAAGPWGLIKVALEIPVKFADEMTALLGTVERVLQATYRGREYESAYATRNSAIADTLSQDLVSVYQVVLELLSYSIDMLSKSTWARVLDTMFDESSGLFSDLTAKEEELAKTAQACSAATDKKILKHLQDIGGHLPRIEAQVADQLKKLDWEEAMRILDWISSVKYGSHHDTVSGNRTPGTGEWLLQHHTFRDWEESSSSAVLWLRGSPGVGKTYLTSKVIDHVQHTLTRCPNDEGFAYFYCNRTEDIRTRPLAVAQSYVRQLSSSLSKRSSSYIQSRFKSTYEELSMRGSDLDFERCRILLTDSLNLYPRTTLVLDAFDECDRASRGNLIQLFEDLLSSSRRPVKLFIASRPDGDVQQQVRSHPNIEVLATDNHQDIQTYISQEMVKMNRMNSAFGKLQEEIESTLLEKCQGMFQWTYLQLKQLGACTTPEAIRECLGALPESLDETYDGLYEEIENNPPHDRDLALRALKWVLAAREPLSREDLLEAVRINPDLMTTELCTPISEDNLLSLCRYFLVIDSERDVWRVSHLSVAEYFELRRGWNAVVTNLMVGKACLLFMLSDTCWNEIMCQWAARPWLYEPGKSDFLRPLLYYVTCYWPEHIAILEHAGASKDDLSSVTELLERFLGDPQDSSAQYQTWARWRTFEPAKYSILAVCEYGFHQVLDRWWNMAQLNHTFTNIRGETYMMIAARKGHVPILRILLKKGGAVGEQGDKGRSSTPLIAAVNGRNFEAANFLLKEGNADVNLEVDDMFPHMSCALEVAVNNRHLDMVQFLASEGCTHTNTHLRYSTCGSLLVVATLKGWFQGIKTLVEQGGADVNLVLQYGKYGSALECALTHLYDCQAIVEYLVHTQKADVNLAVQTGEYGSALAAAVERGELQYVLFLIDIGKADVNMPLPNFPYGSALARAAFLAGEAFRKPLYHGRISGLTEIVRILLEEGALVVLDIGKGEIVDAIEACNGRPRLSPKWMLTNDEDPNENNGGKDDTTSDADNANDEIDANTADDEEGTLDAPGVLDGDDADNERVRKAKLLVKAMLADLHKEMWQQYKSGALGIEEAKYVDAKYGQTKP</sequence>
<evidence type="ECO:0000256" key="1">
    <source>
        <dbReference type="ARBA" id="ARBA00022737"/>
    </source>
</evidence>
<dbReference type="EMBL" id="KZ852048">
    <property type="protein sequence ID" value="RDH32916.1"/>
    <property type="molecule type" value="Genomic_DNA"/>
</dbReference>
<protein>
    <recommendedName>
        <fullName evidence="4">Nephrocystin 3-like N-terminal domain-containing protein</fullName>
    </recommendedName>
</protein>
<feature type="region of interest" description="Disordered" evidence="3">
    <location>
        <begin position="1"/>
        <end position="112"/>
    </location>
</feature>
<evidence type="ECO:0000256" key="2">
    <source>
        <dbReference type="PROSITE-ProRule" id="PRU00023"/>
    </source>
</evidence>
<dbReference type="InterPro" id="IPR056884">
    <property type="entry name" value="NPHP3-like_N"/>
</dbReference>
<keyword evidence="2" id="KW-0040">ANK repeat</keyword>
<feature type="domain" description="Nephrocystin 3-like N-terminal" evidence="4">
    <location>
        <begin position="384"/>
        <end position="556"/>
    </location>
</feature>
<keyword evidence="6" id="KW-1185">Reference proteome</keyword>
<feature type="compositionally biased region" description="Basic and acidic residues" evidence="3">
    <location>
        <begin position="32"/>
        <end position="45"/>
    </location>
</feature>
<dbReference type="STRING" id="1341132.A0A3F3Q2L3"/>
<dbReference type="AlphaFoldDB" id="A0A3F3Q2L3"/>
<dbReference type="SMART" id="SM00248">
    <property type="entry name" value="ANK"/>
    <property type="match status" value="5"/>
</dbReference>
<feature type="region of interest" description="Disordered" evidence="3">
    <location>
        <begin position="1171"/>
        <end position="1226"/>
    </location>
</feature>
<dbReference type="PROSITE" id="PS50088">
    <property type="entry name" value="ANK_REPEAT"/>
    <property type="match status" value="1"/>
</dbReference>
<evidence type="ECO:0000256" key="3">
    <source>
        <dbReference type="SAM" id="MobiDB-lite"/>
    </source>
</evidence>